<evidence type="ECO:0000313" key="1">
    <source>
        <dbReference type="EMBL" id="GJU05025.1"/>
    </source>
</evidence>
<protein>
    <recommendedName>
        <fullName evidence="3">Reverse transcriptase domain-containing protein</fullName>
    </recommendedName>
</protein>
<evidence type="ECO:0008006" key="3">
    <source>
        <dbReference type="Google" id="ProtNLM"/>
    </source>
</evidence>
<dbReference type="EMBL" id="BQNB010021308">
    <property type="protein sequence ID" value="GJU05025.1"/>
    <property type="molecule type" value="Genomic_DNA"/>
</dbReference>
<comment type="caution">
    <text evidence="1">The sequence shown here is derived from an EMBL/GenBank/DDBJ whole genome shotgun (WGS) entry which is preliminary data.</text>
</comment>
<dbReference type="SUPFAM" id="SSF56672">
    <property type="entry name" value="DNA/RNA polymerases"/>
    <property type="match status" value="1"/>
</dbReference>
<organism evidence="1 2">
    <name type="scientific">Tanacetum coccineum</name>
    <dbReference type="NCBI Taxonomy" id="301880"/>
    <lineage>
        <taxon>Eukaryota</taxon>
        <taxon>Viridiplantae</taxon>
        <taxon>Streptophyta</taxon>
        <taxon>Embryophyta</taxon>
        <taxon>Tracheophyta</taxon>
        <taxon>Spermatophyta</taxon>
        <taxon>Magnoliopsida</taxon>
        <taxon>eudicotyledons</taxon>
        <taxon>Gunneridae</taxon>
        <taxon>Pentapetalae</taxon>
        <taxon>asterids</taxon>
        <taxon>campanulids</taxon>
        <taxon>Asterales</taxon>
        <taxon>Asteraceae</taxon>
        <taxon>Asteroideae</taxon>
        <taxon>Anthemideae</taxon>
        <taxon>Anthemidinae</taxon>
        <taxon>Tanacetum</taxon>
    </lineage>
</organism>
<evidence type="ECO:0000313" key="2">
    <source>
        <dbReference type="Proteomes" id="UP001151760"/>
    </source>
</evidence>
<dbReference type="PANTHER" id="PTHR34072">
    <property type="entry name" value="ENZYMATIC POLYPROTEIN-RELATED"/>
    <property type="match status" value="1"/>
</dbReference>
<dbReference type="PANTHER" id="PTHR34072:SF52">
    <property type="entry name" value="RIBONUCLEASE H"/>
    <property type="match status" value="1"/>
</dbReference>
<name>A0ABQ5IXS3_9ASTR</name>
<dbReference type="InterPro" id="IPR043502">
    <property type="entry name" value="DNA/RNA_pol_sf"/>
</dbReference>
<gene>
    <name evidence="1" type="ORF">Tco_1121455</name>
</gene>
<proteinExistence type="predicted"/>
<accession>A0ABQ5IXS3</accession>
<keyword evidence="2" id="KW-1185">Reference proteome</keyword>
<reference evidence="1" key="1">
    <citation type="journal article" date="2022" name="Int. J. Mol. Sci.">
        <title>Draft Genome of Tanacetum Coccineum: Genomic Comparison of Closely Related Tanacetum-Family Plants.</title>
        <authorList>
            <person name="Yamashiro T."/>
            <person name="Shiraishi A."/>
            <person name="Nakayama K."/>
            <person name="Satake H."/>
        </authorList>
    </citation>
    <scope>NUCLEOTIDE SEQUENCE</scope>
</reference>
<sequence length="137" mass="16064">MACLYRLPYVERSHPKGSFSFTLHGSNAGKISRKEVLLFIDEFSEYFQILIEPADQEKTTFTCPYGTYAYKHAKPRLIRWILLLQEFDIEIKNKKGAENVTADHLSRLEKPNLKELKDEEINDEFPDEFLMSIETDE</sequence>
<dbReference type="Gene3D" id="3.10.10.10">
    <property type="entry name" value="HIV Type 1 Reverse Transcriptase, subunit A, domain 1"/>
    <property type="match status" value="1"/>
</dbReference>
<feature type="non-terminal residue" evidence="1">
    <location>
        <position position="137"/>
    </location>
</feature>
<reference evidence="1" key="2">
    <citation type="submission" date="2022-01" db="EMBL/GenBank/DDBJ databases">
        <authorList>
            <person name="Yamashiro T."/>
            <person name="Shiraishi A."/>
            <person name="Satake H."/>
            <person name="Nakayama K."/>
        </authorList>
    </citation>
    <scope>NUCLEOTIDE SEQUENCE</scope>
</reference>
<dbReference type="Proteomes" id="UP001151760">
    <property type="component" value="Unassembled WGS sequence"/>
</dbReference>